<dbReference type="Pfam" id="PF17827">
    <property type="entry name" value="PrmC_N"/>
    <property type="match status" value="1"/>
</dbReference>
<dbReference type="Pfam" id="PF05175">
    <property type="entry name" value="MTS"/>
    <property type="match status" value="1"/>
</dbReference>
<feature type="domain" description="Methyltransferase small" evidence="6">
    <location>
        <begin position="131"/>
        <end position="208"/>
    </location>
</feature>
<dbReference type="PANTHER" id="PTHR18895:SF74">
    <property type="entry name" value="MTRF1L RELEASE FACTOR GLUTAMINE METHYLTRANSFERASE"/>
    <property type="match status" value="1"/>
</dbReference>
<feature type="binding site" evidence="5">
    <location>
        <begin position="202"/>
        <end position="205"/>
    </location>
    <ligand>
        <name>substrate</name>
    </ligand>
</feature>
<dbReference type="PROSITE" id="PS00092">
    <property type="entry name" value="N6_MTASE"/>
    <property type="match status" value="1"/>
</dbReference>
<dbReference type="HAMAP" id="MF_02126">
    <property type="entry name" value="RF_methyltr_PrmC"/>
    <property type="match status" value="1"/>
</dbReference>
<reference evidence="8 9" key="1">
    <citation type="submission" date="2020-08" db="EMBL/GenBank/DDBJ databases">
        <title>Genomic Encyclopedia of Type Strains, Phase IV (KMG-IV): sequencing the most valuable type-strain genomes for metagenomic binning, comparative biology and taxonomic classification.</title>
        <authorList>
            <person name="Goeker M."/>
        </authorList>
    </citation>
    <scope>NUCLEOTIDE SEQUENCE [LARGE SCALE GENOMIC DNA]</scope>
    <source>
        <strain evidence="8 9">DSM 16268</strain>
    </source>
</reference>
<dbReference type="InterPro" id="IPR004556">
    <property type="entry name" value="HemK-like"/>
</dbReference>
<keyword evidence="3 5" id="KW-0949">S-adenosyl-L-methionine</keyword>
<dbReference type="GO" id="GO:0003676">
    <property type="term" value="F:nucleic acid binding"/>
    <property type="evidence" value="ECO:0007669"/>
    <property type="project" value="InterPro"/>
</dbReference>
<evidence type="ECO:0000256" key="2">
    <source>
        <dbReference type="ARBA" id="ARBA00022679"/>
    </source>
</evidence>
<evidence type="ECO:0000259" key="6">
    <source>
        <dbReference type="Pfam" id="PF05175"/>
    </source>
</evidence>
<comment type="similarity">
    <text evidence="5">Belongs to the protein N5-glutamine methyltransferase family. PrmC subfamily.</text>
</comment>
<name>A0A7W9CV64_9HYPH</name>
<evidence type="ECO:0000256" key="5">
    <source>
        <dbReference type="HAMAP-Rule" id="MF_02126"/>
    </source>
</evidence>
<evidence type="ECO:0000256" key="4">
    <source>
        <dbReference type="ARBA" id="ARBA00048391"/>
    </source>
</evidence>
<dbReference type="GO" id="GO:0032259">
    <property type="term" value="P:methylation"/>
    <property type="evidence" value="ECO:0007669"/>
    <property type="project" value="UniProtKB-KW"/>
</dbReference>
<accession>A0A7W9CV64</accession>
<gene>
    <name evidence="5" type="primary">prmC</name>
    <name evidence="8" type="ORF">GGQ63_001549</name>
</gene>
<dbReference type="EC" id="2.1.1.297" evidence="5"/>
<evidence type="ECO:0000256" key="3">
    <source>
        <dbReference type="ARBA" id="ARBA00022691"/>
    </source>
</evidence>
<evidence type="ECO:0000256" key="1">
    <source>
        <dbReference type="ARBA" id="ARBA00022603"/>
    </source>
</evidence>
<comment type="catalytic activity">
    <reaction evidence="4 5">
        <text>L-glutaminyl-[peptide chain release factor] + S-adenosyl-L-methionine = N(5)-methyl-L-glutaminyl-[peptide chain release factor] + S-adenosyl-L-homocysteine + H(+)</text>
        <dbReference type="Rhea" id="RHEA:42896"/>
        <dbReference type="Rhea" id="RHEA-COMP:10271"/>
        <dbReference type="Rhea" id="RHEA-COMP:10272"/>
        <dbReference type="ChEBI" id="CHEBI:15378"/>
        <dbReference type="ChEBI" id="CHEBI:30011"/>
        <dbReference type="ChEBI" id="CHEBI:57856"/>
        <dbReference type="ChEBI" id="CHEBI:59789"/>
        <dbReference type="ChEBI" id="CHEBI:61891"/>
        <dbReference type="EC" id="2.1.1.297"/>
    </reaction>
</comment>
<keyword evidence="2 5" id="KW-0808">Transferase</keyword>
<evidence type="ECO:0000259" key="7">
    <source>
        <dbReference type="Pfam" id="PF17827"/>
    </source>
</evidence>
<dbReference type="SUPFAM" id="SSF53335">
    <property type="entry name" value="S-adenosyl-L-methionine-dependent methyltransferases"/>
    <property type="match status" value="1"/>
</dbReference>
<dbReference type="CDD" id="cd02440">
    <property type="entry name" value="AdoMet_MTases"/>
    <property type="match status" value="1"/>
</dbReference>
<evidence type="ECO:0000313" key="8">
    <source>
        <dbReference type="EMBL" id="MBB5752495.1"/>
    </source>
</evidence>
<dbReference type="GO" id="GO:0102559">
    <property type="term" value="F:peptide chain release factor N(5)-glutamine methyltransferase activity"/>
    <property type="evidence" value="ECO:0007669"/>
    <property type="project" value="UniProtKB-EC"/>
</dbReference>
<comment type="caution">
    <text evidence="8">The sequence shown here is derived from an EMBL/GenBank/DDBJ whole genome shotgun (WGS) entry which is preliminary data.</text>
</comment>
<keyword evidence="9" id="KW-1185">Reference proteome</keyword>
<feature type="domain" description="Release factor glutamine methyltransferase N-terminal" evidence="7">
    <location>
        <begin position="18"/>
        <end position="87"/>
    </location>
</feature>
<protein>
    <recommendedName>
        <fullName evidence="5">Release factor glutamine methyltransferase</fullName>
        <shortName evidence="5">RF MTase</shortName>
        <ecNumber evidence="5">2.1.1.297</ecNumber>
    </recommendedName>
    <alternativeName>
        <fullName evidence="5">N5-glutamine methyltransferase PrmC</fullName>
    </alternativeName>
    <alternativeName>
        <fullName evidence="5">Protein-(glutamine-N5) MTase PrmC</fullName>
    </alternativeName>
    <alternativeName>
        <fullName evidence="5">Protein-glutamine N-methyltransferase PrmC</fullName>
    </alternativeName>
</protein>
<comment type="function">
    <text evidence="5">Methylates the class 1 translation termination release factors RF1/PrfA and RF2/PrfB on the glutamine residue of the universally conserved GGQ motif.</text>
</comment>
<dbReference type="PANTHER" id="PTHR18895">
    <property type="entry name" value="HEMK METHYLTRANSFERASE"/>
    <property type="match status" value="1"/>
</dbReference>
<dbReference type="Proteomes" id="UP000523821">
    <property type="component" value="Unassembled WGS sequence"/>
</dbReference>
<dbReference type="InterPro" id="IPR050320">
    <property type="entry name" value="N5-glutamine_MTase"/>
</dbReference>
<dbReference type="InterPro" id="IPR019874">
    <property type="entry name" value="RF_methyltr_PrmC"/>
</dbReference>
<dbReference type="InterPro" id="IPR040758">
    <property type="entry name" value="PrmC_N"/>
</dbReference>
<dbReference type="EMBL" id="JACHOO010000003">
    <property type="protein sequence ID" value="MBB5752495.1"/>
    <property type="molecule type" value="Genomic_DNA"/>
</dbReference>
<feature type="binding site" evidence="5">
    <location>
        <position position="202"/>
    </location>
    <ligand>
        <name>S-adenosyl-L-methionine</name>
        <dbReference type="ChEBI" id="CHEBI:59789"/>
    </ligand>
</feature>
<sequence>MSGPEADAYAAAATLGALRRVAARRLAEAGIVPAALDARLLVAEALGLSATELVAEEWRPVGIAEREKVATVVARRVAGAPVGRILGRREFWGLDFGLGPDTLEPRPDTETLVEAALARIDSGPGRTAPLRLADLGTGSGAILVALLSELPDAIGLGVDRSEGAARIAAANARRNGVGSRAFFICGDWTEALGGSFDYILSNPPYIRSDEIAALPREVREHDPAAALDGGSDGFAPYRRIIPTLDRLLAPEGVAFFEIGADQAEGLRRIAGGLGFTAAVRRDLAGHDRVVVLQRGRNLAAD</sequence>
<organism evidence="8 9">
    <name type="scientific">Prosthecomicrobium pneumaticum</name>
    <dbReference type="NCBI Taxonomy" id="81895"/>
    <lineage>
        <taxon>Bacteria</taxon>
        <taxon>Pseudomonadati</taxon>
        <taxon>Pseudomonadota</taxon>
        <taxon>Alphaproteobacteria</taxon>
        <taxon>Hyphomicrobiales</taxon>
        <taxon>Kaistiaceae</taxon>
        <taxon>Prosthecomicrobium</taxon>
    </lineage>
</organism>
<feature type="binding site" evidence="5">
    <location>
        <position position="159"/>
    </location>
    <ligand>
        <name>S-adenosyl-L-methionine</name>
        <dbReference type="ChEBI" id="CHEBI:59789"/>
    </ligand>
</feature>
<dbReference type="InterPro" id="IPR007848">
    <property type="entry name" value="Small_mtfrase_dom"/>
</dbReference>
<evidence type="ECO:0000313" key="9">
    <source>
        <dbReference type="Proteomes" id="UP000523821"/>
    </source>
</evidence>
<dbReference type="Gene3D" id="1.10.8.10">
    <property type="entry name" value="DNA helicase RuvA subunit, C-terminal domain"/>
    <property type="match status" value="1"/>
</dbReference>
<feature type="binding site" evidence="5">
    <location>
        <begin position="136"/>
        <end position="140"/>
    </location>
    <ligand>
        <name>S-adenosyl-L-methionine</name>
        <dbReference type="ChEBI" id="CHEBI:59789"/>
    </ligand>
</feature>
<dbReference type="InterPro" id="IPR002052">
    <property type="entry name" value="DNA_methylase_N6_adenine_CS"/>
</dbReference>
<feature type="binding site" evidence="5">
    <location>
        <position position="188"/>
    </location>
    <ligand>
        <name>S-adenosyl-L-methionine</name>
        <dbReference type="ChEBI" id="CHEBI:59789"/>
    </ligand>
</feature>
<dbReference type="RefSeq" id="WP_183854343.1">
    <property type="nucleotide sequence ID" value="NZ_JACHOO010000003.1"/>
</dbReference>
<dbReference type="Gene3D" id="3.40.50.150">
    <property type="entry name" value="Vaccinia Virus protein VP39"/>
    <property type="match status" value="1"/>
</dbReference>
<keyword evidence="1 5" id="KW-0489">Methyltransferase</keyword>
<dbReference type="NCBIfam" id="TIGR03534">
    <property type="entry name" value="RF_mod_PrmC"/>
    <property type="match status" value="1"/>
</dbReference>
<dbReference type="InterPro" id="IPR029063">
    <property type="entry name" value="SAM-dependent_MTases_sf"/>
</dbReference>
<dbReference type="AlphaFoldDB" id="A0A7W9CV64"/>
<dbReference type="NCBIfam" id="TIGR00536">
    <property type="entry name" value="hemK_fam"/>
    <property type="match status" value="1"/>
</dbReference>
<proteinExistence type="inferred from homology"/>